<dbReference type="RefSeq" id="WP_036311193.1">
    <property type="nucleotide sequence ID" value="NZ_JFYO01000005.1"/>
</dbReference>
<proteinExistence type="predicted"/>
<gene>
    <name evidence="1" type="ORF">BW34_01649</name>
</gene>
<name>A0A031FVN4_9MICO</name>
<dbReference type="AlphaFoldDB" id="A0A031FVN4"/>
<keyword evidence="2" id="KW-1185">Reference proteome</keyword>
<evidence type="ECO:0000313" key="2">
    <source>
        <dbReference type="Proteomes" id="UP000024001"/>
    </source>
</evidence>
<reference evidence="1 2" key="1">
    <citation type="submission" date="2014-03" db="EMBL/GenBank/DDBJ databases">
        <title>Draft Genome Sequences of 13 Willow Endophytes.</title>
        <authorList>
            <person name="Gan H.Y."/>
            <person name="Gan H.M."/>
            <person name="Savka M.A."/>
            <person name="Hudson A.O."/>
        </authorList>
    </citation>
    <scope>NUCLEOTIDE SEQUENCE [LARGE SCALE GENOMIC DNA]</scope>
    <source>
        <strain evidence="1 2">RIT293</strain>
    </source>
</reference>
<dbReference type="PATRIC" id="fig|273677.3.peg.1633"/>
<accession>A0A031FVN4</accession>
<dbReference type="EMBL" id="JFYO01000005">
    <property type="protein sequence ID" value="EZP27660.1"/>
    <property type="molecule type" value="Genomic_DNA"/>
</dbReference>
<organism evidence="1 2">
    <name type="scientific">Microbacterium oleivorans</name>
    <dbReference type="NCBI Taxonomy" id="273677"/>
    <lineage>
        <taxon>Bacteria</taxon>
        <taxon>Bacillati</taxon>
        <taxon>Actinomycetota</taxon>
        <taxon>Actinomycetes</taxon>
        <taxon>Micrococcales</taxon>
        <taxon>Microbacteriaceae</taxon>
        <taxon>Microbacterium</taxon>
    </lineage>
</organism>
<dbReference type="Proteomes" id="UP000024001">
    <property type="component" value="Unassembled WGS sequence"/>
</dbReference>
<evidence type="ECO:0000313" key="1">
    <source>
        <dbReference type="EMBL" id="EZP27660.1"/>
    </source>
</evidence>
<sequence length="119" mass="13394">MTYVMILPKNEHAQSRMTEDCDAAMDLLFLAVKEILQIPDSDIILELTRCTTVAFNRSAVDAAVAPDVVLTFATSDRDLQPRFDTLCDRVLSDWNDRFGDLKLEVWVSLIDAWAANTEA</sequence>
<dbReference type="OrthoDB" id="8455253at2"/>
<protein>
    <submittedName>
        <fullName evidence="1">Uncharacterized protein</fullName>
    </submittedName>
</protein>
<comment type="caution">
    <text evidence="1">The sequence shown here is derived from an EMBL/GenBank/DDBJ whole genome shotgun (WGS) entry which is preliminary data.</text>
</comment>